<dbReference type="GO" id="GO:0003676">
    <property type="term" value="F:nucleic acid binding"/>
    <property type="evidence" value="ECO:0007669"/>
    <property type="project" value="InterPro"/>
</dbReference>
<dbReference type="PROSITE" id="PS51857">
    <property type="entry name" value="CSD_2"/>
    <property type="match status" value="1"/>
</dbReference>
<name>A0A3M9XIS0_9HYPH</name>
<reference evidence="3 4" key="1">
    <citation type="submission" date="2018-08" db="EMBL/GenBank/DDBJ databases">
        <title>Genome sequence of Methylocystis hirsuta CSC1, a methanotroph able to accumulate PHAs.</title>
        <authorList>
            <person name="Bordel S."/>
            <person name="Rodriguez E."/>
            <person name="Gancedo J."/>
            <person name="Munoz R."/>
        </authorList>
    </citation>
    <scope>NUCLEOTIDE SEQUENCE [LARGE SCALE GENOMIC DNA]</scope>
    <source>
        <strain evidence="3 4">CSC1</strain>
    </source>
</reference>
<keyword evidence="4" id="KW-1185">Reference proteome</keyword>
<dbReference type="SUPFAM" id="SSF50249">
    <property type="entry name" value="Nucleic acid-binding proteins"/>
    <property type="match status" value="1"/>
</dbReference>
<dbReference type="OrthoDB" id="9782252at2"/>
<evidence type="ECO:0000313" key="4">
    <source>
        <dbReference type="Proteomes" id="UP000268623"/>
    </source>
</evidence>
<dbReference type="GO" id="GO:0005829">
    <property type="term" value="C:cytosol"/>
    <property type="evidence" value="ECO:0007669"/>
    <property type="project" value="UniProtKB-ARBA"/>
</dbReference>
<dbReference type="Gene3D" id="2.40.50.140">
    <property type="entry name" value="Nucleic acid-binding proteins"/>
    <property type="match status" value="1"/>
</dbReference>
<dbReference type="Proteomes" id="UP000268623">
    <property type="component" value="Unassembled WGS sequence"/>
</dbReference>
<sequence length="187" mass="21428">MQTQPKIDFQGAEPSSDRREKIVRLIEKLEDRYGRATACRVVVKGPGAHHHTGGLYEINLHLVLPDKREVAIERTPNLDERFQDFDFALNDAFKRARRRLQDQVRRMRGKVKHHESPPTGVVKKMMAEEGYGFIEGPDGREIYFHRNSVEDPGFDALKPGARVRYREEEGQRGPQASRVTPLGRDAA</sequence>
<organism evidence="3 4">
    <name type="scientific">Methylocystis hirsuta</name>
    <dbReference type="NCBI Taxonomy" id="369798"/>
    <lineage>
        <taxon>Bacteria</taxon>
        <taxon>Pseudomonadati</taxon>
        <taxon>Pseudomonadota</taxon>
        <taxon>Alphaproteobacteria</taxon>
        <taxon>Hyphomicrobiales</taxon>
        <taxon>Methylocystaceae</taxon>
        <taxon>Methylocystis</taxon>
    </lineage>
</organism>
<feature type="region of interest" description="Disordered" evidence="1">
    <location>
        <begin position="164"/>
        <end position="187"/>
    </location>
</feature>
<accession>A0A3M9XIS0</accession>
<dbReference type="InterPro" id="IPR012340">
    <property type="entry name" value="NA-bd_OB-fold"/>
</dbReference>
<gene>
    <name evidence="3" type="ORF">D1O30_21210</name>
</gene>
<evidence type="ECO:0000259" key="2">
    <source>
        <dbReference type="PROSITE" id="PS51857"/>
    </source>
</evidence>
<dbReference type="InterPro" id="IPR002059">
    <property type="entry name" value="CSP_DNA-bd"/>
</dbReference>
<dbReference type="Gene3D" id="3.30.160.100">
    <property type="entry name" value="Ribosome hibernation promotion factor-like"/>
    <property type="match status" value="1"/>
</dbReference>
<comment type="caution">
    <text evidence="3">The sequence shown here is derived from an EMBL/GenBank/DDBJ whole genome shotgun (WGS) entry which is preliminary data.</text>
</comment>
<proteinExistence type="predicted"/>
<evidence type="ECO:0000313" key="3">
    <source>
        <dbReference type="EMBL" id="RNJ47997.1"/>
    </source>
</evidence>
<dbReference type="SMART" id="SM00357">
    <property type="entry name" value="CSP"/>
    <property type="match status" value="1"/>
</dbReference>
<dbReference type="Pfam" id="PF02482">
    <property type="entry name" value="Ribosomal_S30AE"/>
    <property type="match status" value="1"/>
</dbReference>
<dbReference type="Pfam" id="PF00313">
    <property type="entry name" value="CSD"/>
    <property type="match status" value="1"/>
</dbReference>
<dbReference type="EMBL" id="QWDD01000004">
    <property type="protein sequence ID" value="RNJ47997.1"/>
    <property type="molecule type" value="Genomic_DNA"/>
</dbReference>
<evidence type="ECO:0000256" key="1">
    <source>
        <dbReference type="SAM" id="MobiDB-lite"/>
    </source>
</evidence>
<protein>
    <submittedName>
        <fullName evidence="3">HPF/RaiA family ribosome-associated protein</fullName>
    </submittedName>
</protein>
<dbReference type="InterPro" id="IPR011129">
    <property type="entry name" value="CSD"/>
</dbReference>
<dbReference type="AlphaFoldDB" id="A0A3M9XIS0"/>
<dbReference type="InterPro" id="IPR003489">
    <property type="entry name" value="RHF/RaiA"/>
</dbReference>
<dbReference type="InterPro" id="IPR036567">
    <property type="entry name" value="RHF-like"/>
</dbReference>
<dbReference type="SUPFAM" id="SSF69754">
    <property type="entry name" value="Ribosome binding protein Y (YfiA homologue)"/>
    <property type="match status" value="1"/>
</dbReference>
<feature type="domain" description="CSD" evidence="2">
    <location>
        <begin position="117"/>
        <end position="181"/>
    </location>
</feature>